<evidence type="ECO:0000313" key="2">
    <source>
        <dbReference type="Proteomes" id="UP000204650"/>
    </source>
</evidence>
<reference evidence="1 2" key="1">
    <citation type="journal article" date="2014" name="Proc. Natl. Acad. Sci. U.S.A.">
        <title>A tick-borne segmented RNA virus contains genome segments derived from unsegmented viral ancestors.</title>
        <authorList>
            <person name="Qin X.C."/>
            <person name="Shi M."/>
            <person name="Tian J.H."/>
            <person name="Lin X.D."/>
            <person name="Gao D.Y."/>
            <person name="He J.R."/>
            <person name="Wang J.B."/>
            <person name="Li C.X."/>
            <person name="Kang Y.J."/>
            <person name="Yu B."/>
            <person name="Zhou D.J."/>
            <person name="Xu J."/>
            <person name="Plyusnin A."/>
            <person name="Holmes E.C."/>
            <person name="Zhang Y.Z."/>
        </authorList>
    </citation>
    <scope>NUCLEOTIDE SEQUENCE [LARGE SCALE GENOMIC DNA]</scope>
    <source>
        <strain evidence="1">SY84</strain>
    </source>
</reference>
<protein>
    <submittedName>
        <fullName evidence="1">Putative glycoprotein</fullName>
    </submittedName>
</protein>
<organism evidence="1 2">
    <name type="scientific">Jingmen tick virus</name>
    <dbReference type="NCBI Taxonomy" id="1172985"/>
    <lineage>
        <taxon>Viruses</taxon>
        <taxon>Riboviria</taxon>
        <taxon>Orthornavirae</taxon>
        <taxon>Kitrinoviricota</taxon>
        <taxon>Flasuviricetes</taxon>
        <taxon>Amarillovirales</taxon>
        <taxon>Flaviviridae</taxon>
        <taxon>Jingmenvirus group</taxon>
    </lineage>
</organism>
<name>A0A024CBS9_9FLAV</name>
<dbReference type="OrthoDB" id="29415at10239"/>
<dbReference type="EMBL" id="KJ001580">
    <property type="protein sequence ID" value="AHZ31731.1"/>
    <property type="molecule type" value="Genomic_RNA"/>
</dbReference>
<dbReference type="GeneID" id="19371821"/>
<evidence type="ECO:0000313" key="1">
    <source>
        <dbReference type="EMBL" id="AHZ31731.1"/>
    </source>
</evidence>
<dbReference type="KEGG" id="vg:19371821"/>
<accession>A0A024CBS9</accession>
<sequence length="754" mass="84960">MTPLPQPSTMLQRRSKQWSRSFWVVHPLTLFTCLCLLLPGFSQETFTSLSSAPSPLWDRLLGRTRRSSHSSPQSSFADKTAFFRAQLSHSRQLATSGSCRHWQLSSSVGSASEPGPLWDQALEWRFWVVPEYGVPYGKVVTGIKDIGPWPDYSEPTGVRFCEDAKYALHMNTTFHCSDERAYGWDCDEKTQVFLSTYEYSLNVDRSRAIWKYSIYTRPVGRQLGNCTVTDRVYVGTMWGSHKELYPLVEFDEDPLPDGSNRYSVRVLPNGRCQLLPNQHASLALRASEVQEPKVKYRAPFHVHDQLTPHGPSIGWFDQVWPDPYACIREGQCQSYPMSREPCNGENDVQIRQTLGVTRGGVKHRLTIRVTGRRGPCDPIITADSDYHEVTRHHEGNTLVVVCDLPLHQTVVTVRAGDTWKEHRIAKDVHQTIHEQEDDFGHIPPQWVAWLKNWFGGLTSGLARAFGLISRLVDLVVNNLPTVLVAVVLATPLGSALSPALRVFVIVLTYTVTRAKADEGTPNEDVLSMPLELFLHVAIAMFQGRDVANPVSLALTALSNLVPMPMPLVFFTLTHLLMINRDWTLALAGALAHRGGLPGVALYHMVNSGRLRRWGQDLAKKAEAEAVEQLPESHPWFDPPIRGLWQDLVGLQYHSQGYVASTLQAFLSASRAKREKKYRRVAFVRKGDIRSFKNFFLYPGEYHRLMPHLLAMSPSQRKVFRNNIPTILTRREGEYGPLLHGLKIAGYVGDLAAAS</sequence>
<proteinExistence type="predicted"/>
<dbReference type="Proteomes" id="UP000204650">
    <property type="component" value="Genome"/>
</dbReference>
<dbReference type="RefSeq" id="YP_009029998.1">
    <property type="nucleotide sequence ID" value="NC_024112.1"/>
</dbReference>